<keyword evidence="1" id="KW-0611">Plant defense</keyword>
<protein>
    <submittedName>
        <fullName evidence="2">Uncharacterized protein</fullName>
    </submittedName>
</protein>
<organism evidence="2 3">
    <name type="scientific">Gossypium arboreum</name>
    <name type="common">Tree cotton</name>
    <name type="synonym">Gossypium nanking</name>
    <dbReference type="NCBI Taxonomy" id="29729"/>
    <lineage>
        <taxon>Eukaryota</taxon>
        <taxon>Viridiplantae</taxon>
        <taxon>Streptophyta</taxon>
        <taxon>Embryophyta</taxon>
        <taxon>Tracheophyta</taxon>
        <taxon>Spermatophyta</taxon>
        <taxon>Magnoliopsida</taxon>
        <taxon>eudicotyledons</taxon>
        <taxon>Gunneridae</taxon>
        <taxon>Pentapetalae</taxon>
        <taxon>rosids</taxon>
        <taxon>malvids</taxon>
        <taxon>Malvales</taxon>
        <taxon>Malvaceae</taxon>
        <taxon>Malvoideae</taxon>
        <taxon>Gossypium</taxon>
    </lineage>
</organism>
<evidence type="ECO:0000256" key="1">
    <source>
        <dbReference type="ARBA" id="ARBA00022821"/>
    </source>
</evidence>
<reference evidence="3" key="1">
    <citation type="submission" date="2014-09" db="EMBL/GenBank/DDBJ databases">
        <authorList>
            <person name="Mudge J."/>
            <person name="Ramaraj T."/>
            <person name="Lindquist I.E."/>
            <person name="Bharti A.K."/>
            <person name="Sundararajan A."/>
            <person name="Cameron C.T."/>
            <person name="Woodward J.E."/>
            <person name="May G.D."/>
            <person name="Brubaker C."/>
            <person name="Broadhvest J."/>
            <person name="Wilkins T.A."/>
        </authorList>
    </citation>
    <scope>NUCLEOTIDE SEQUENCE</scope>
    <source>
        <strain evidence="3">cv. AKA8401</strain>
    </source>
</reference>
<sequence length="685" mass="77416">MLNWEEWDLCEDDEQVSKFPSLCKLSIKRCPVLLGRLPTILQSLQKLVIYECSRLVASISSFHLLCELSIAGCEELVDEGSLSVQKVTSLKHVSLSNISKFNISEERIMLRFANSETFYISGWKELGSLSQIGLRLVGHRFITIAYCPQLVSLETEEILQLDKIPGVESLEIRGCERLNRLPDVLLAFLFITRIKLQNCPGLVCFAESNFPPALKELKIEYCVNLQYLVDEKENNNKSMSSNTCLLEHLEIWSCDSLIWLSSRGDICNRLQYLGIIYCSKLSSLFLNAELPVKLKRLSILDCPMLGCIAQDFVETTDLESIRIRGAKKLKSLPRGLDKLSHLQEIQLIECPNLVSFEESGLPTTNLRALRISDSENFGVLPKCINNFTSLRELMVRKCSADISFPEEGFPTNLTSLSILKAPKIYTSLVQWGFNRLTSLQQLNISGEGCSNVVSFPEEGVGMTLPPSLTSISIENFENLEFMCPKGFQDLTSLQKLRIYDCPKLTSLPEKDMLLSLEWLRISNCPLLEEGCSRGKGREWSKALKSNLAKNSGELQLICFSLCHLVKRINGGIQYTLQHGIRELNLTHGKYKLYGEIVLLTFLSGVGAYFDKRPNGTTGEMYVPLGDKPLNGGHPKRAIPAYGHNNGTTWYFSIRGKRRADVHLENYFKFVDSYWQSILFYDVISL</sequence>
<dbReference type="InterPro" id="IPR032675">
    <property type="entry name" value="LRR_dom_sf"/>
</dbReference>
<gene>
    <name evidence="2" type="ORF">F383_26046</name>
</gene>
<dbReference type="Proteomes" id="UP000032142">
    <property type="component" value="Unassembled WGS sequence"/>
</dbReference>
<name>A0A0B0P7E7_GOSAR</name>
<dbReference type="PANTHER" id="PTHR36766">
    <property type="entry name" value="PLANT BROAD-SPECTRUM MILDEW RESISTANCE PROTEIN RPW8"/>
    <property type="match status" value="1"/>
</dbReference>
<dbReference type="SUPFAM" id="SSF52058">
    <property type="entry name" value="L domain-like"/>
    <property type="match status" value="2"/>
</dbReference>
<dbReference type="GO" id="GO:0006952">
    <property type="term" value="P:defense response"/>
    <property type="evidence" value="ECO:0007669"/>
    <property type="project" value="UniProtKB-KW"/>
</dbReference>
<dbReference type="PANTHER" id="PTHR36766:SF40">
    <property type="entry name" value="DISEASE RESISTANCE PROTEIN RGA3"/>
    <property type="match status" value="1"/>
</dbReference>
<dbReference type="EMBL" id="KN414759">
    <property type="protein sequence ID" value="KHG20069.1"/>
    <property type="molecule type" value="Genomic_DNA"/>
</dbReference>
<evidence type="ECO:0000313" key="2">
    <source>
        <dbReference type="EMBL" id="KHG20069.1"/>
    </source>
</evidence>
<accession>A0A0B0P7E7</accession>
<keyword evidence="3" id="KW-1185">Reference proteome</keyword>
<proteinExistence type="predicted"/>
<dbReference type="AlphaFoldDB" id="A0A0B0P7E7"/>
<evidence type="ECO:0000313" key="3">
    <source>
        <dbReference type="Proteomes" id="UP000032142"/>
    </source>
</evidence>
<dbReference type="Gene3D" id="3.80.10.10">
    <property type="entry name" value="Ribonuclease Inhibitor"/>
    <property type="match status" value="3"/>
</dbReference>